<reference evidence="4 5" key="1">
    <citation type="submission" date="2013-04" db="EMBL/GenBank/DDBJ databases">
        <title>Oceanococcus atlanticus 22II-S10r2 Genome Sequencing.</title>
        <authorList>
            <person name="Lai Q."/>
            <person name="Li G."/>
            <person name="Shao Z."/>
        </authorList>
    </citation>
    <scope>NUCLEOTIDE SEQUENCE [LARGE SCALE GENOMIC DNA]</scope>
    <source>
        <strain evidence="4 5">22II-S10r2</strain>
    </source>
</reference>
<dbReference type="PANTHER" id="PTHR43283">
    <property type="entry name" value="BETA-LACTAMASE-RELATED"/>
    <property type="match status" value="1"/>
</dbReference>
<accession>A0A1Y1SC17</accession>
<organism evidence="4 5">
    <name type="scientific">Oceanococcus atlanticus</name>
    <dbReference type="NCBI Taxonomy" id="1317117"/>
    <lineage>
        <taxon>Bacteria</taxon>
        <taxon>Pseudomonadati</taxon>
        <taxon>Pseudomonadota</taxon>
        <taxon>Gammaproteobacteria</taxon>
        <taxon>Chromatiales</taxon>
        <taxon>Oceanococcaceae</taxon>
        <taxon>Oceanococcus</taxon>
    </lineage>
</organism>
<gene>
    <name evidence="4" type="ORF">ATO7_11298</name>
</gene>
<dbReference type="RefSeq" id="WP_083561914.1">
    <property type="nucleotide sequence ID" value="NZ_AQQV01000003.1"/>
</dbReference>
<evidence type="ECO:0000259" key="3">
    <source>
        <dbReference type="Pfam" id="PF00144"/>
    </source>
</evidence>
<proteinExistence type="predicted"/>
<dbReference type="STRING" id="1317117.ATO7_11298"/>
<feature type="signal peptide" evidence="2">
    <location>
        <begin position="1"/>
        <end position="21"/>
    </location>
</feature>
<dbReference type="Gene3D" id="3.40.710.10">
    <property type="entry name" value="DD-peptidase/beta-lactamase superfamily"/>
    <property type="match status" value="1"/>
</dbReference>
<feature type="chain" id="PRO_5012756351" evidence="2">
    <location>
        <begin position="22"/>
        <end position="450"/>
    </location>
</feature>
<feature type="region of interest" description="Disordered" evidence="1">
    <location>
        <begin position="428"/>
        <end position="450"/>
    </location>
</feature>
<evidence type="ECO:0000256" key="1">
    <source>
        <dbReference type="SAM" id="MobiDB-lite"/>
    </source>
</evidence>
<dbReference type="OrthoDB" id="9814204at2"/>
<name>A0A1Y1SC17_9GAMM</name>
<dbReference type="Proteomes" id="UP000192342">
    <property type="component" value="Unassembled WGS sequence"/>
</dbReference>
<keyword evidence="5" id="KW-1185">Reference proteome</keyword>
<dbReference type="Pfam" id="PF00144">
    <property type="entry name" value="Beta-lactamase"/>
    <property type="match status" value="1"/>
</dbReference>
<dbReference type="InterPro" id="IPR050789">
    <property type="entry name" value="Diverse_Enzym_Activities"/>
</dbReference>
<dbReference type="SUPFAM" id="SSF56601">
    <property type="entry name" value="beta-lactamase/transpeptidase-like"/>
    <property type="match status" value="1"/>
</dbReference>
<comment type="caution">
    <text evidence="4">The sequence shown here is derived from an EMBL/GenBank/DDBJ whole genome shotgun (WGS) entry which is preliminary data.</text>
</comment>
<evidence type="ECO:0000256" key="2">
    <source>
        <dbReference type="SAM" id="SignalP"/>
    </source>
</evidence>
<dbReference type="PANTHER" id="PTHR43283:SF7">
    <property type="entry name" value="BETA-LACTAMASE-RELATED DOMAIN-CONTAINING PROTEIN"/>
    <property type="match status" value="1"/>
</dbReference>
<keyword evidence="2" id="KW-0732">Signal</keyword>
<evidence type="ECO:0000313" key="5">
    <source>
        <dbReference type="Proteomes" id="UP000192342"/>
    </source>
</evidence>
<dbReference type="AlphaFoldDB" id="A0A1Y1SC17"/>
<dbReference type="InterPro" id="IPR001466">
    <property type="entry name" value="Beta-lactam-related"/>
</dbReference>
<evidence type="ECO:0000313" key="4">
    <source>
        <dbReference type="EMBL" id="ORE85875.1"/>
    </source>
</evidence>
<feature type="domain" description="Beta-lactamase-related" evidence="3">
    <location>
        <begin position="118"/>
        <end position="414"/>
    </location>
</feature>
<dbReference type="EMBL" id="AQQV01000003">
    <property type="protein sequence ID" value="ORE85875.1"/>
    <property type="molecule type" value="Genomic_DNA"/>
</dbReference>
<sequence length="450" mass="48176">MNTLSRNLAGLMLLASGIAAASPLPVATAQHGFKAEQAMAVAQTFKPGDIAAAGDHALYAYLNMAQFFPHQLVSRQGAVRVLSANPDAALGALRVTTALGDLSLDEMLAHPQTRVQGFIVLHQGAVVFERYPGMRPDDAHLWWSVAKLFAGLLTELLIDEGKIERQQNIVTYLPELAGSGWDGVRVEDVLNMASGVDAMDSVQGYMDRESGIGGLIYAEGVLTPAGHQPALGHDEALQRMRAVREPGTLYQYSSANTNVLGVLIERITGQRYADVVSQRIWAQLGAEGDGLMGMAPDGRAIAHGMFSSRLRDLARFGQLFTPSGRNPAVLPQVVQARMTDTSKRAHYETAEAAATAAQARLGERPVSALAQWDALFEDGDLYKSGFDGQALYVSPSRDVVVAMFSTSRDKTAYAYLRPLARAFPAGAAAPSSCIAGGGPRRRSQHCSSRP</sequence>
<dbReference type="InterPro" id="IPR012338">
    <property type="entry name" value="Beta-lactam/transpept-like"/>
</dbReference>
<protein>
    <submittedName>
        <fullName evidence="4">Beta-lactamase</fullName>
    </submittedName>
</protein>